<dbReference type="EMBL" id="CAJVPK010001301">
    <property type="protein sequence ID" value="CAG8581007.1"/>
    <property type="molecule type" value="Genomic_DNA"/>
</dbReference>
<dbReference type="OrthoDB" id="2407634at2759"/>
<dbReference type="Proteomes" id="UP000789706">
    <property type="component" value="Unassembled WGS sequence"/>
</dbReference>
<gene>
    <name evidence="1" type="ORF">DEBURN_LOCUS8571</name>
</gene>
<sequence length="151" mass="18131">MYNLSERAIEETHQALVYHIKEKLKQHSRHVGNVNITFSCTESQFFEVLKGYKYNYFPKSRTYKCIFRSANSYFTLAHTLKDKKWGIKYFLQYQKTFVLFYQPLPNPDNLDPLQELIEPNLLQESDSLQDKRLLHAKKRICKLRPIQIIIR</sequence>
<comment type="caution">
    <text evidence="1">The sequence shown here is derived from an EMBL/GenBank/DDBJ whole genome shotgun (WGS) entry which is preliminary data.</text>
</comment>
<evidence type="ECO:0000313" key="1">
    <source>
        <dbReference type="EMBL" id="CAG8581007.1"/>
    </source>
</evidence>
<evidence type="ECO:0000313" key="2">
    <source>
        <dbReference type="Proteomes" id="UP000789706"/>
    </source>
</evidence>
<protein>
    <submittedName>
        <fullName evidence="1">1190_t:CDS:1</fullName>
    </submittedName>
</protein>
<keyword evidence="2" id="KW-1185">Reference proteome</keyword>
<accession>A0A9N9G2Y0</accession>
<organism evidence="1 2">
    <name type="scientific">Diversispora eburnea</name>
    <dbReference type="NCBI Taxonomy" id="1213867"/>
    <lineage>
        <taxon>Eukaryota</taxon>
        <taxon>Fungi</taxon>
        <taxon>Fungi incertae sedis</taxon>
        <taxon>Mucoromycota</taxon>
        <taxon>Glomeromycotina</taxon>
        <taxon>Glomeromycetes</taxon>
        <taxon>Diversisporales</taxon>
        <taxon>Diversisporaceae</taxon>
        <taxon>Diversispora</taxon>
    </lineage>
</organism>
<name>A0A9N9G2Y0_9GLOM</name>
<proteinExistence type="predicted"/>
<reference evidence="1" key="1">
    <citation type="submission" date="2021-06" db="EMBL/GenBank/DDBJ databases">
        <authorList>
            <person name="Kallberg Y."/>
            <person name="Tangrot J."/>
            <person name="Rosling A."/>
        </authorList>
    </citation>
    <scope>NUCLEOTIDE SEQUENCE</scope>
    <source>
        <strain evidence="1">AZ414A</strain>
    </source>
</reference>
<dbReference type="AlphaFoldDB" id="A0A9N9G2Y0"/>